<accession>A0A1C3XSQ0</accession>
<proteinExistence type="predicted"/>
<dbReference type="AlphaFoldDB" id="A0A1C3XSQ0"/>
<name>A0A1C3XSQ0_9BRAD</name>
<evidence type="ECO:0008006" key="3">
    <source>
        <dbReference type="Google" id="ProtNLM"/>
    </source>
</evidence>
<reference evidence="2" key="1">
    <citation type="submission" date="2016-08" db="EMBL/GenBank/DDBJ databases">
        <authorList>
            <person name="Varghese N."/>
            <person name="Submissions Spin"/>
        </authorList>
    </citation>
    <scope>NUCLEOTIDE SEQUENCE [LARGE SCALE GENOMIC DNA]</scope>
    <source>
        <strain evidence="2">ERR11</strain>
    </source>
</reference>
<gene>
    <name evidence="1" type="ORF">GA0061098_103420</name>
</gene>
<dbReference type="EMBL" id="FMAI01000034">
    <property type="protein sequence ID" value="SCB55046.1"/>
    <property type="molecule type" value="Genomic_DNA"/>
</dbReference>
<dbReference type="Proteomes" id="UP000199184">
    <property type="component" value="Unassembled WGS sequence"/>
</dbReference>
<keyword evidence="2" id="KW-1185">Reference proteome</keyword>
<evidence type="ECO:0000313" key="1">
    <source>
        <dbReference type="EMBL" id="SCB55046.1"/>
    </source>
</evidence>
<evidence type="ECO:0000313" key="2">
    <source>
        <dbReference type="Proteomes" id="UP000199184"/>
    </source>
</evidence>
<dbReference type="RefSeq" id="WP_091966379.1">
    <property type="nucleotide sequence ID" value="NZ_FMAI01000034.1"/>
</dbReference>
<organism evidence="1 2">
    <name type="scientific">Bradyrhizobium shewense</name>
    <dbReference type="NCBI Taxonomy" id="1761772"/>
    <lineage>
        <taxon>Bacteria</taxon>
        <taxon>Pseudomonadati</taxon>
        <taxon>Pseudomonadota</taxon>
        <taxon>Alphaproteobacteria</taxon>
        <taxon>Hyphomicrobiales</taxon>
        <taxon>Nitrobacteraceae</taxon>
        <taxon>Bradyrhizobium</taxon>
    </lineage>
</organism>
<protein>
    <recommendedName>
        <fullName evidence="3">DUF4062 domain-containing protein</fullName>
    </recommendedName>
</protein>
<sequence length="291" mass="32648">MSYTATIFNVLIASPGDVQEERRIAREVVHEWNSMHSRARKIVLMPRGWEKDAYSSMGRRAQGELNKQIVDDADLLIAIFGTRIGTPTGEAEGGSVEELARHMKTEKPAMVFQSFTPADPRLFASDQYKKLGEFIDTWAKPRGVLWGYQSTDEFRDELRRQLATRLNDDPYFVQIEPEIPSVPEAGYRPIIRGGNFDNVGEPTLSPEARTLLVEAADDKGGIILYAKLMTGPQLQTNGKQFVEVGNPRSSAIWEGALEELENDGLIKATGPKRQVFQVTREGYDMADRVKT</sequence>